<dbReference type="Gene3D" id="3.40.50.2300">
    <property type="match status" value="1"/>
</dbReference>
<dbReference type="Pfam" id="PF00072">
    <property type="entry name" value="Response_reg"/>
    <property type="match status" value="1"/>
</dbReference>
<sequence length="124" mass="13822">MKRILVIDDDWAIGQIVQISLKAIAGWEVIVATSGQDGIDKALIEHPDAILLDMMMPGMDGVTTLKVMRSHSVFESLPIILLTAKAQIHEKQQFSELPINGMITKPFTAPDLVKQMRSLLNWNE</sequence>
<accession>A0A7Z9BV27</accession>
<feature type="modified residue" description="4-aspartylphosphate" evidence="2">
    <location>
        <position position="53"/>
    </location>
</feature>
<dbReference type="Proteomes" id="UP000184550">
    <property type="component" value="Unassembled WGS sequence"/>
</dbReference>
<dbReference type="EMBL" id="CZCU02000153">
    <property type="protein sequence ID" value="VXD23082.1"/>
    <property type="molecule type" value="Genomic_DNA"/>
</dbReference>
<evidence type="ECO:0000313" key="5">
    <source>
        <dbReference type="Proteomes" id="UP000184550"/>
    </source>
</evidence>
<protein>
    <submittedName>
        <fullName evidence="4">Response regulator receiver protein</fullName>
    </submittedName>
</protein>
<comment type="caution">
    <text evidence="4">The sequence shown here is derived from an EMBL/GenBank/DDBJ whole genome shotgun (WGS) entry which is preliminary data.</text>
</comment>
<dbReference type="SUPFAM" id="SSF52172">
    <property type="entry name" value="CheY-like"/>
    <property type="match status" value="1"/>
</dbReference>
<keyword evidence="5" id="KW-1185">Reference proteome</keyword>
<dbReference type="PROSITE" id="PS50110">
    <property type="entry name" value="RESPONSE_REGULATORY"/>
    <property type="match status" value="1"/>
</dbReference>
<dbReference type="InterPro" id="IPR011006">
    <property type="entry name" value="CheY-like_superfamily"/>
</dbReference>
<dbReference type="OrthoDB" id="487748at2"/>
<gene>
    <name evidence="4" type="ORF">PL8927_760269</name>
</gene>
<evidence type="ECO:0000313" key="4">
    <source>
        <dbReference type="EMBL" id="VXD23082.1"/>
    </source>
</evidence>
<dbReference type="GO" id="GO:0000160">
    <property type="term" value="P:phosphorelay signal transduction system"/>
    <property type="evidence" value="ECO:0007669"/>
    <property type="project" value="InterPro"/>
</dbReference>
<dbReference type="InterPro" id="IPR050595">
    <property type="entry name" value="Bact_response_regulator"/>
</dbReference>
<feature type="domain" description="Response regulatory" evidence="3">
    <location>
        <begin position="3"/>
        <end position="120"/>
    </location>
</feature>
<reference evidence="4" key="1">
    <citation type="submission" date="2019-10" db="EMBL/GenBank/DDBJ databases">
        <authorList>
            <consortium name="Genoscope - CEA"/>
            <person name="William W."/>
        </authorList>
    </citation>
    <scope>NUCLEOTIDE SEQUENCE [LARGE SCALE GENOMIC DNA]</scope>
    <source>
        <strain evidence="4">BBR_PRJEB10992</strain>
    </source>
</reference>
<evidence type="ECO:0000256" key="1">
    <source>
        <dbReference type="ARBA" id="ARBA00022553"/>
    </source>
</evidence>
<keyword evidence="1 2" id="KW-0597">Phosphoprotein</keyword>
<dbReference type="CDD" id="cd17552">
    <property type="entry name" value="REC_RR468-like"/>
    <property type="match status" value="1"/>
</dbReference>
<dbReference type="PANTHER" id="PTHR44591">
    <property type="entry name" value="STRESS RESPONSE REGULATOR PROTEIN 1"/>
    <property type="match status" value="1"/>
</dbReference>
<evidence type="ECO:0000259" key="3">
    <source>
        <dbReference type="PROSITE" id="PS50110"/>
    </source>
</evidence>
<proteinExistence type="predicted"/>
<name>A0A7Z9BV27_9CYAN</name>
<evidence type="ECO:0000256" key="2">
    <source>
        <dbReference type="PROSITE-ProRule" id="PRU00169"/>
    </source>
</evidence>
<organism evidence="4 5">
    <name type="scientific">Planktothrix serta PCC 8927</name>
    <dbReference type="NCBI Taxonomy" id="671068"/>
    <lineage>
        <taxon>Bacteria</taxon>
        <taxon>Bacillati</taxon>
        <taxon>Cyanobacteriota</taxon>
        <taxon>Cyanophyceae</taxon>
        <taxon>Oscillatoriophycideae</taxon>
        <taxon>Oscillatoriales</taxon>
        <taxon>Microcoleaceae</taxon>
        <taxon>Planktothrix</taxon>
    </lineage>
</organism>
<dbReference type="PANTHER" id="PTHR44591:SF22">
    <property type="entry name" value="CHEY SUBFAMILY"/>
    <property type="match status" value="1"/>
</dbReference>
<dbReference type="SMART" id="SM00448">
    <property type="entry name" value="REC"/>
    <property type="match status" value="1"/>
</dbReference>
<dbReference type="InterPro" id="IPR001789">
    <property type="entry name" value="Sig_transdc_resp-reg_receiver"/>
</dbReference>
<dbReference type="RefSeq" id="WP_083625360.1">
    <property type="nucleotide sequence ID" value="NZ_LR734878.1"/>
</dbReference>
<dbReference type="AlphaFoldDB" id="A0A7Z9BV27"/>